<sequence>MLDSLRTIERVIYKNPTIDKDSYPALDNCETELLEIDSLTFDYGVGNLCSVYVREFEDSWFVDVYYFRCNDDNGIDRKHFVIAPGYQMSEEDE</sequence>
<dbReference type="Proteomes" id="UP000615234">
    <property type="component" value="Unassembled WGS sequence"/>
</dbReference>
<reference evidence="1 2" key="1">
    <citation type="submission" date="2020-08" db="EMBL/GenBank/DDBJ databases">
        <title>Genome public.</title>
        <authorList>
            <person name="Liu C."/>
            <person name="Sun Q."/>
        </authorList>
    </citation>
    <scope>NUCLEOTIDE SEQUENCE [LARGE SCALE GENOMIC DNA]</scope>
    <source>
        <strain evidence="1 2">NSJ-10</strain>
    </source>
</reference>
<gene>
    <name evidence="1" type="ORF">H8S09_09035</name>
</gene>
<proteinExistence type="predicted"/>
<keyword evidence="2" id="KW-1185">Reference proteome</keyword>
<dbReference type="RefSeq" id="WP_004854055.1">
    <property type="nucleotide sequence ID" value="NZ_JACOOX010000004.1"/>
</dbReference>
<evidence type="ECO:0000313" key="1">
    <source>
        <dbReference type="EMBL" id="MBC5663032.1"/>
    </source>
</evidence>
<organism evidence="1 2">
    <name type="scientific">Coprococcus hominis</name>
    <name type="common">ex Liu et al. 2022</name>
    <dbReference type="NCBI Taxonomy" id="2763039"/>
    <lineage>
        <taxon>Bacteria</taxon>
        <taxon>Bacillati</taxon>
        <taxon>Bacillota</taxon>
        <taxon>Clostridia</taxon>
        <taxon>Lachnospirales</taxon>
        <taxon>Lachnospiraceae</taxon>
        <taxon>Coprococcus</taxon>
    </lineage>
</organism>
<dbReference type="GeneID" id="92832377"/>
<dbReference type="AlphaFoldDB" id="A0A8I0AK80"/>
<accession>A0A8I0AK80</accession>
<comment type="caution">
    <text evidence="1">The sequence shown here is derived from an EMBL/GenBank/DDBJ whole genome shotgun (WGS) entry which is preliminary data.</text>
</comment>
<protein>
    <submittedName>
        <fullName evidence="1">Uncharacterized protein</fullName>
    </submittedName>
</protein>
<dbReference type="EMBL" id="JACOOX010000004">
    <property type="protein sequence ID" value="MBC5663032.1"/>
    <property type="molecule type" value="Genomic_DNA"/>
</dbReference>
<evidence type="ECO:0000313" key="2">
    <source>
        <dbReference type="Proteomes" id="UP000615234"/>
    </source>
</evidence>
<name>A0A8I0AK80_9FIRM</name>